<dbReference type="Pfam" id="PF04403">
    <property type="entry name" value="PqiA"/>
    <property type="match status" value="2"/>
</dbReference>
<evidence type="ECO:0000256" key="3">
    <source>
        <dbReference type="ARBA" id="ARBA00022475"/>
    </source>
</evidence>
<comment type="caution">
    <text evidence="9">The sequence shown here is derived from an EMBL/GenBank/DDBJ whole genome shotgun (WGS) entry which is preliminary data.</text>
</comment>
<keyword evidence="4" id="KW-0997">Cell inner membrane</keyword>
<dbReference type="OrthoDB" id="9800207at2"/>
<feature type="transmembrane region" description="Helical" evidence="8">
    <location>
        <begin position="46"/>
        <end position="67"/>
    </location>
</feature>
<keyword evidence="6 8" id="KW-1133">Transmembrane helix</keyword>
<keyword evidence="7 8" id="KW-0472">Membrane</keyword>
<accession>A0A1E2VCL5</accession>
<evidence type="ECO:0000256" key="8">
    <source>
        <dbReference type="SAM" id="Phobius"/>
    </source>
</evidence>
<feature type="transmembrane region" description="Helical" evidence="8">
    <location>
        <begin position="297"/>
        <end position="322"/>
    </location>
</feature>
<gene>
    <name evidence="9" type="ORF">BFW38_13500</name>
</gene>
<evidence type="ECO:0000313" key="9">
    <source>
        <dbReference type="EMBL" id="ODC04395.1"/>
    </source>
</evidence>
<feature type="transmembrane region" description="Helical" evidence="8">
    <location>
        <begin position="166"/>
        <end position="185"/>
    </location>
</feature>
<evidence type="ECO:0000256" key="6">
    <source>
        <dbReference type="ARBA" id="ARBA00022989"/>
    </source>
</evidence>
<keyword evidence="3" id="KW-1003">Cell membrane</keyword>
<protein>
    <submittedName>
        <fullName evidence="9">Paraquat-inducible protein A</fullName>
    </submittedName>
</protein>
<organism evidence="9 10">
    <name type="scientific">Terasakiispira papahanaumokuakeensis</name>
    <dbReference type="NCBI Taxonomy" id="197479"/>
    <lineage>
        <taxon>Bacteria</taxon>
        <taxon>Pseudomonadati</taxon>
        <taxon>Pseudomonadota</taxon>
        <taxon>Gammaproteobacteria</taxon>
        <taxon>Oceanospirillales</taxon>
        <taxon>Terasakiispira</taxon>
    </lineage>
</organism>
<dbReference type="InterPro" id="IPR051800">
    <property type="entry name" value="PqiA-PqiB_transport"/>
</dbReference>
<dbReference type="RefSeq" id="WP_068999376.1">
    <property type="nucleotide sequence ID" value="NZ_MDTQ01000001.1"/>
</dbReference>
<comment type="subcellular location">
    <subcellularLocation>
        <location evidence="1">Cell inner membrane</location>
        <topology evidence="1">Multi-pass membrane protein</topology>
    </subcellularLocation>
</comment>
<dbReference type="STRING" id="197479.BFW38_13500"/>
<dbReference type="AlphaFoldDB" id="A0A1E2VCL5"/>
<evidence type="ECO:0000256" key="1">
    <source>
        <dbReference type="ARBA" id="ARBA00004429"/>
    </source>
</evidence>
<comment type="similarity">
    <text evidence="2">Belongs to the PqiA family.</text>
</comment>
<proteinExistence type="inferred from homology"/>
<feature type="transmembrane region" description="Helical" evidence="8">
    <location>
        <begin position="136"/>
        <end position="154"/>
    </location>
</feature>
<evidence type="ECO:0000313" key="10">
    <source>
        <dbReference type="Proteomes" id="UP000094291"/>
    </source>
</evidence>
<feature type="transmembrane region" description="Helical" evidence="8">
    <location>
        <begin position="87"/>
        <end position="115"/>
    </location>
</feature>
<name>A0A1E2VCL5_9GAMM</name>
<feature type="transmembrane region" description="Helical" evidence="8">
    <location>
        <begin position="375"/>
        <end position="393"/>
    </location>
</feature>
<dbReference type="GO" id="GO:0005886">
    <property type="term" value="C:plasma membrane"/>
    <property type="evidence" value="ECO:0007669"/>
    <property type="project" value="UniProtKB-SubCell"/>
</dbReference>
<evidence type="ECO:0000256" key="7">
    <source>
        <dbReference type="ARBA" id="ARBA00023136"/>
    </source>
</evidence>
<keyword evidence="5 8" id="KW-0812">Transmembrane</keyword>
<feature type="transmembrane region" description="Helical" evidence="8">
    <location>
        <begin position="246"/>
        <end position="263"/>
    </location>
</feature>
<reference evidence="9 10" key="1">
    <citation type="submission" date="2016-08" db="EMBL/GenBank/DDBJ databases">
        <authorList>
            <person name="Seilhamer J.J."/>
        </authorList>
    </citation>
    <scope>NUCLEOTIDE SEQUENCE [LARGE SCALE GENOMIC DNA]</scope>
    <source>
        <strain evidence="9 10">PH27A</strain>
    </source>
</reference>
<evidence type="ECO:0000256" key="2">
    <source>
        <dbReference type="ARBA" id="ARBA00007555"/>
    </source>
</evidence>
<dbReference type="InterPro" id="IPR007498">
    <property type="entry name" value="PqiA-like"/>
</dbReference>
<dbReference type="EMBL" id="MDTQ01000001">
    <property type="protein sequence ID" value="ODC04395.1"/>
    <property type="molecule type" value="Genomic_DNA"/>
</dbReference>
<evidence type="ECO:0000256" key="4">
    <source>
        <dbReference type="ARBA" id="ARBA00022519"/>
    </source>
</evidence>
<dbReference type="NCBIfam" id="TIGR00155">
    <property type="entry name" value="pqiA_fam"/>
    <property type="match status" value="1"/>
</dbReference>
<feature type="transmembrane region" description="Helical" evidence="8">
    <location>
        <begin position="343"/>
        <end position="363"/>
    </location>
</feature>
<evidence type="ECO:0000256" key="5">
    <source>
        <dbReference type="ARBA" id="ARBA00022692"/>
    </source>
</evidence>
<keyword evidence="10" id="KW-1185">Reference proteome</keyword>
<dbReference type="PANTHER" id="PTHR30462">
    <property type="entry name" value="INTERMEMBRANE TRANSPORT PROTEIN PQIB-RELATED"/>
    <property type="match status" value="1"/>
</dbReference>
<sequence>MAMICPECDWLNSDYETEASTDLHCQRCGHTLYRCARHRASRLQALTYSALLMLAAALSFPFLGFATQGTPHYMTLTDTVTTLVSHHFMALGIMIGVLLLVLPFLYLGLVAYLTFAIQYQRTLPGMRMAARTLASIAPWLMLDVFLVGILVALVKLHSIAKLELGLSFWAYCAATLLIARIWSLMDMPWLWDQLLGPVAAPHNTHAGTARQQSLCSCECCSAIQLMQTTHCQRCGHPVHSRRPHHLSITIALLLAASIMYIPANVFPIMDTTFLGQTQSSTIVGGIIQLWRGGSYPIAIIILVASILVPLAKIFVLAWLCWQHHSQYALTAQQKQRFYQVTEFVGRWSMIDIFVVAVLTALVQQGNIMNVIPGPAILSFAAVVVLTMLAAMAFDPRQLWDALPQQETHP</sequence>
<dbReference type="PANTHER" id="PTHR30462:SF3">
    <property type="entry name" value="INTERMEMBRANE TRANSPORT PROTEIN PQIA"/>
    <property type="match status" value="1"/>
</dbReference>
<dbReference type="InterPro" id="IPR005219">
    <property type="entry name" value="PqiA-like_proteobact"/>
</dbReference>
<dbReference type="Proteomes" id="UP000094291">
    <property type="component" value="Unassembled WGS sequence"/>
</dbReference>